<dbReference type="InterPro" id="IPR019249">
    <property type="entry name" value="DUF2226"/>
</dbReference>
<dbReference type="EMBL" id="BFAX01000003">
    <property type="protein sequence ID" value="GBF36351.1"/>
    <property type="molecule type" value="Genomic_DNA"/>
</dbReference>
<sequence length="394" mass="46631">MVIHVIEGNLIKIFEDEDVDKILKESKNFTGYIKLSIKRDGGFEEGYIFLKNGTVIGYYYNYNNTEIFGDRSVERIEDMKKDKPLIEVYEYTLEKLNTMMDIYKEIFLKEAKILKKEKESTEFEENLHYYNLDLWIPEGKPLRLNLGKNYKDYLKGYTLVEIFKKDGEGYKKGYIIYKDKTPILSAYESNNKVLFGKDACHMIKKLLTCQDIVVDIFEYDENKVEILVEYYPQMALVNVESLKKDEDVIQEKTENTEEEINEEIISDKEELLKKFNITPPDEEFIDNLIRSTFEPSYEELESIKKDLEEKIYSYLKNQGDIKSFNVNIDVHYNGKYYCTCDIKIKINPKSILKLILYRGRLFKNRDAEKIKKDIECIISQYVIDIIPKVNVEIV</sequence>
<keyword evidence="2" id="KW-1185">Reference proteome</keyword>
<proteinExistence type="predicted"/>
<dbReference type="AlphaFoldDB" id="A0A401HQD0"/>
<reference evidence="1 2" key="1">
    <citation type="journal article" date="2019" name="Int. J. Syst. Evol. Microbiol.">
        <title>Methanofervidicoccus abyssi gen. nov., sp. nov., a hydrogenotrophic methanogen, isolated from a hydrothermal vent chimney in the Mid-Cayman Spreading Center, the Caribbean Sea.</title>
        <authorList>
            <person name="Sakai S."/>
            <person name="Takaki Y."/>
            <person name="Miyazaki M."/>
            <person name="Ogawara M."/>
            <person name="Yanagawa K."/>
            <person name="Miyazaki J."/>
            <person name="Takai K."/>
        </authorList>
    </citation>
    <scope>NUCLEOTIDE SEQUENCE [LARGE SCALE GENOMIC DNA]</scope>
    <source>
        <strain evidence="1 2">HHB</strain>
    </source>
</reference>
<organism evidence="1 2">
    <name type="scientific">Methanofervidicoccus abyssi</name>
    <dbReference type="NCBI Taxonomy" id="2082189"/>
    <lineage>
        <taxon>Archaea</taxon>
        <taxon>Methanobacteriati</taxon>
        <taxon>Methanobacteriota</taxon>
        <taxon>Methanomada group</taxon>
        <taxon>Methanococci</taxon>
        <taxon>Methanococcales</taxon>
        <taxon>Methanofervidicoccus</taxon>
    </lineage>
</organism>
<comment type="caution">
    <text evidence="1">The sequence shown here is derived from an EMBL/GenBank/DDBJ whole genome shotgun (WGS) entry which is preliminary data.</text>
</comment>
<dbReference type="Pfam" id="PF09987">
    <property type="entry name" value="DUF2226"/>
    <property type="match status" value="2"/>
</dbReference>
<accession>A0A401HQD0</accession>
<evidence type="ECO:0000313" key="2">
    <source>
        <dbReference type="Proteomes" id="UP000290527"/>
    </source>
</evidence>
<dbReference type="OrthoDB" id="65984at2157"/>
<gene>
    <name evidence="1" type="ORF">MHHB_P0581</name>
</gene>
<dbReference type="Proteomes" id="UP000290527">
    <property type="component" value="Unassembled WGS sequence"/>
</dbReference>
<evidence type="ECO:0000313" key="1">
    <source>
        <dbReference type="EMBL" id="GBF36351.1"/>
    </source>
</evidence>
<protein>
    <submittedName>
        <fullName evidence="1">Uncharacterized protein</fullName>
    </submittedName>
</protein>
<dbReference type="RefSeq" id="WP_131007137.1">
    <property type="nucleotide sequence ID" value="NZ_BFAX01000003.1"/>
</dbReference>
<name>A0A401HQD0_9EURY</name>